<protein>
    <submittedName>
        <fullName evidence="1">Uncharacterized protein</fullName>
    </submittedName>
</protein>
<evidence type="ECO:0000313" key="2">
    <source>
        <dbReference type="Proteomes" id="UP000235786"/>
    </source>
</evidence>
<reference evidence="1 2" key="1">
    <citation type="submission" date="2016-04" db="EMBL/GenBank/DDBJ databases">
        <title>A degradative enzymes factory behind the ericoid mycorrhizal symbiosis.</title>
        <authorList>
            <consortium name="DOE Joint Genome Institute"/>
            <person name="Martino E."/>
            <person name="Morin E."/>
            <person name="Grelet G."/>
            <person name="Kuo A."/>
            <person name="Kohler A."/>
            <person name="Daghino S."/>
            <person name="Barry K."/>
            <person name="Choi C."/>
            <person name="Cichocki N."/>
            <person name="Clum A."/>
            <person name="Copeland A."/>
            <person name="Hainaut M."/>
            <person name="Haridas S."/>
            <person name="Labutti K."/>
            <person name="Lindquist E."/>
            <person name="Lipzen A."/>
            <person name="Khouja H.-R."/>
            <person name="Murat C."/>
            <person name="Ohm R."/>
            <person name="Olson A."/>
            <person name="Spatafora J."/>
            <person name="Veneault-Fourrey C."/>
            <person name="Henrissat B."/>
            <person name="Grigoriev I."/>
            <person name="Martin F."/>
            <person name="Perotto S."/>
        </authorList>
    </citation>
    <scope>NUCLEOTIDE SEQUENCE [LARGE SCALE GENOMIC DNA]</scope>
    <source>
        <strain evidence="1 2">F</strain>
    </source>
</reference>
<dbReference type="EMBL" id="KZ613940">
    <property type="protein sequence ID" value="PMD45745.1"/>
    <property type="molecule type" value="Genomic_DNA"/>
</dbReference>
<dbReference type="AlphaFoldDB" id="A0A2J6S4Q5"/>
<proteinExistence type="predicted"/>
<evidence type="ECO:0000313" key="1">
    <source>
        <dbReference type="EMBL" id="PMD45745.1"/>
    </source>
</evidence>
<dbReference type="Proteomes" id="UP000235786">
    <property type="component" value="Unassembled WGS sequence"/>
</dbReference>
<keyword evidence="2" id="KW-1185">Reference proteome</keyword>
<name>A0A2J6S4Q5_HYAVF</name>
<accession>A0A2J6S4Q5</accession>
<sequence length="104" mass="11843">MASLPLTSANATRSSQARRSNYSIIPSFARRDLRRSRKDPFAESNRYYEFMGWNMMLWYSVREESYARVVLRSGGHNFGMRLAACATMIVCLRRIGIPAAGASR</sequence>
<gene>
    <name evidence="1" type="ORF">L207DRAFT_578652</name>
</gene>
<organism evidence="1 2">
    <name type="scientific">Hyaloscypha variabilis (strain UAMH 11265 / GT02V1 / F)</name>
    <name type="common">Meliniomyces variabilis</name>
    <dbReference type="NCBI Taxonomy" id="1149755"/>
    <lineage>
        <taxon>Eukaryota</taxon>
        <taxon>Fungi</taxon>
        <taxon>Dikarya</taxon>
        <taxon>Ascomycota</taxon>
        <taxon>Pezizomycotina</taxon>
        <taxon>Leotiomycetes</taxon>
        <taxon>Helotiales</taxon>
        <taxon>Hyaloscyphaceae</taxon>
        <taxon>Hyaloscypha</taxon>
        <taxon>Hyaloscypha variabilis</taxon>
    </lineage>
</organism>